<protein>
    <submittedName>
        <fullName evidence="1">Uncharacterized protein</fullName>
    </submittedName>
</protein>
<dbReference type="Proteomes" id="UP000294854">
    <property type="component" value="Unassembled WGS sequence"/>
</dbReference>
<organism evidence="1 2">
    <name type="scientific">Secundilactobacillus malefermentans</name>
    <dbReference type="NCBI Taxonomy" id="176292"/>
    <lineage>
        <taxon>Bacteria</taxon>
        <taxon>Bacillati</taxon>
        <taxon>Bacillota</taxon>
        <taxon>Bacilli</taxon>
        <taxon>Lactobacillales</taxon>
        <taxon>Lactobacillaceae</taxon>
        <taxon>Secundilactobacillus</taxon>
    </lineage>
</organism>
<accession>A0A4R5NMS4</accession>
<evidence type="ECO:0000313" key="1">
    <source>
        <dbReference type="EMBL" id="TDG77026.1"/>
    </source>
</evidence>
<dbReference type="RefSeq" id="WP_133278330.1">
    <property type="nucleotide sequence ID" value="NZ_PUFO01000055.1"/>
</dbReference>
<reference evidence="1 2" key="1">
    <citation type="journal article" date="2019" name="Appl. Microbiol. Biotechnol.">
        <title>Uncovering carbohydrate metabolism through a genotype-phenotype association study of 56 lactic acid bacteria genomes.</title>
        <authorList>
            <person name="Buron-Moles G."/>
            <person name="Chailyan A."/>
            <person name="Dolejs I."/>
            <person name="Forster J."/>
            <person name="Miks M.H."/>
        </authorList>
    </citation>
    <scope>NUCLEOTIDE SEQUENCE [LARGE SCALE GENOMIC DNA]</scope>
    <source>
        <strain evidence="1 2">ATCC 49373</strain>
    </source>
</reference>
<proteinExistence type="predicted"/>
<gene>
    <name evidence="1" type="ORF">C5L31_000867</name>
</gene>
<keyword evidence="2" id="KW-1185">Reference proteome</keyword>
<comment type="caution">
    <text evidence="1">The sequence shown here is derived from an EMBL/GenBank/DDBJ whole genome shotgun (WGS) entry which is preliminary data.</text>
</comment>
<dbReference type="EMBL" id="PUFO01000055">
    <property type="protein sequence ID" value="TDG77026.1"/>
    <property type="molecule type" value="Genomic_DNA"/>
</dbReference>
<sequence length="100" mass="10355">MANLFLQFGTNAKNSSNADLQTALNDAVKAANIKTGSVITVAQQVQILTAAGANSITLRDGRTATLNTNSLRDLATKKDTPATISATYNVSGTATTKVVK</sequence>
<evidence type="ECO:0000313" key="2">
    <source>
        <dbReference type="Proteomes" id="UP000294854"/>
    </source>
</evidence>
<name>A0A4R5NMS4_9LACO</name>
<dbReference type="AlphaFoldDB" id="A0A4R5NMS4"/>